<feature type="domain" description="Granulins" evidence="6">
    <location>
        <begin position="77"/>
        <end position="90"/>
    </location>
</feature>
<dbReference type="PANTHER" id="PTHR12274:SF7">
    <property type="entry name" value="GRANULINS"/>
    <property type="match status" value="1"/>
</dbReference>
<dbReference type="Proteomes" id="UP000034805">
    <property type="component" value="Unassembled WGS sequence"/>
</dbReference>
<dbReference type="GO" id="GO:0005576">
    <property type="term" value="C:extracellular region"/>
    <property type="evidence" value="ECO:0007669"/>
    <property type="project" value="UniProtKB-SubCell"/>
</dbReference>
<dbReference type="InterPro" id="IPR000118">
    <property type="entry name" value="Granulin"/>
</dbReference>
<evidence type="ECO:0000313" key="7">
    <source>
        <dbReference type="EMBL" id="KPP64550.1"/>
    </source>
</evidence>
<evidence type="ECO:0000259" key="6">
    <source>
        <dbReference type="PROSITE" id="PS00799"/>
    </source>
</evidence>
<feature type="signal peptide" evidence="5">
    <location>
        <begin position="1"/>
        <end position="17"/>
    </location>
</feature>
<feature type="domain" description="Granulins" evidence="6">
    <location>
        <begin position="210"/>
        <end position="223"/>
    </location>
</feature>
<sequence>MLNCVVFTLLVAGLASSFEICPDHKTAEDTRDHSTGVQTGSSVVQRSREFSCPDWWTCCRHPTGTYICCPYYHEQCCLDGYHCCPNGYHCDLTYTKCLNNNLPYPFGLHVPAAMIMATKAVCCPGRSRCCPEGYECNVQAQMCEKLGVESMPMLQKTQAEEPAAVPALSVQAASSVVHCDAIYVCPDGTTCCRHPAGLYTCCPLSPAQCCLDGYHCCPWGYNCDPTYTRCVRNGVPHPFFVHKPMSIIKATKVSTAQTVVARSQNSVIICDVNFYCPMGNTCCKSPAGKWGCCPYPLGQCCKDGEHCCEYGFKCDRTSKECIKGYLRVPSALKQAQQI</sequence>
<dbReference type="PANTHER" id="PTHR12274">
    <property type="entry name" value="GRANULIN"/>
    <property type="match status" value="1"/>
</dbReference>
<comment type="similarity">
    <text evidence="2">Belongs to the granulin family.</text>
</comment>
<dbReference type="InterPro" id="IPR037277">
    <property type="entry name" value="Granulin_sf"/>
</dbReference>
<dbReference type="SUPFAM" id="SSF57277">
    <property type="entry name" value="Granulin repeat"/>
    <property type="match status" value="3"/>
</dbReference>
<dbReference type="Gene3D" id="2.10.25.160">
    <property type="entry name" value="Granulin"/>
    <property type="match status" value="4"/>
</dbReference>
<protein>
    <submittedName>
        <fullName evidence="7">Granulins-like</fullName>
    </submittedName>
</protein>
<proteinExistence type="inferred from homology"/>
<dbReference type="STRING" id="113540.ENSSFOP00015018271"/>
<accession>A0A0P7UWV5</accession>
<evidence type="ECO:0000256" key="5">
    <source>
        <dbReference type="SAM" id="SignalP"/>
    </source>
</evidence>
<evidence type="ECO:0000256" key="4">
    <source>
        <dbReference type="ARBA" id="ARBA00023157"/>
    </source>
</evidence>
<keyword evidence="3" id="KW-0964">Secreted</keyword>
<evidence type="ECO:0000256" key="3">
    <source>
        <dbReference type="ARBA" id="ARBA00022525"/>
    </source>
</evidence>
<dbReference type="SMART" id="SM00277">
    <property type="entry name" value="GRAN"/>
    <property type="match status" value="3"/>
</dbReference>
<dbReference type="InterPro" id="IPR039036">
    <property type="entry name" value="Granulin_fam"/>
</dbReference>
<name>A0A0P7UWV5_SCLFO</name>
<organism evidence="7 8">
    <name type="scientific">Scleropages formosus</name>
    <name type="common">Asian bonytongue</name>
    <name type="synonym">Osteoglossum formosum</name>
    <dbReference type="NCBI Taxonomy" id="113540"/>
    <lineage>
        <taxon>Eukaryota</taxon>
        <taxon>Metazoa</taxon>
        <taxon>Chordata</taxon>
        <taxon>Craniata</taxon>
        <taxon>Vertebrata</taxon>
        <taxon>Euteleostomi</taxon>
        <taxon>Actinopterygii</taxon>
        <taxon>Neopterygii</taxon>
        <taxon>Teleostei</taxon>
        <taxon>Osteoglossocephala</taxon>
        <taxon>Osteoglossomorpha</taxon>
        <taxon>Osteoglossiformes</taxon>
        <taxon>Osteoglossidae</taxon>
        <taxon>Scleropages</taxon>
    </lineage>
</organism>
<feature type="chain" id="PRO_5006143463" evidence="5">
    <location>
        <begin position="18"/>
        <end position="338"/>
    </location>
</feature>
<evidence type="ECO:0000256" key="1">
    <source>
        <dbReference type="ARBA" id="ARBA00004613"/>
    </source>
</evidence>
<evidence type="ECO:0000256" key="2">
    <source>
        <dbReference type="ARBA" id="ARBA00010093"/>
    </source>
</evidence>
<reference evidence="7 8" key="1">
    <citation type="submission" date="2015-08" db="EMBL/GenBank/DDBJ databases">
        <title>The genome of the Asian arowana (Scleropages formosus).</title>
        <authorList>
            <person name="Tan M.H."/>
            <person name="Gan H.M."/>
            <person name="Croft L.J."/>
            <person name="Austin C.M."/>
        </authorList>
    </citation>
    <scope>NUCLEOTIDE SEQUENCE [LARGE SCALE GENOMIC DNA]</scope>
    <source>
        <strain evidence="7">Aro1</strain>
    </source>
</reference>
<dbReference type="PROSITE" id="PS00799">
    <property type="entry name" value="GRANULINS"/>
    <property type="match status" value="2"/>
</dbReference>
<evidence type="ECO:0000313" key="8">
    <source>
        <dbReference type="Proteomes" id="UP000034805"/>
    </source>
</evidence>
<dbReference type="AlphaFoldDB" id="A0A0P7UWV5"/>
<keyword evidence="5" id="KW-0732">Signal</keyword>
<keyword evidence="4" id="KW-1015">Disulfide bond</keyword>
<comment type="subcellular location">
    <subcellularLocation>
        <location evidence="1">Secreted</location>
    </subcellularLocation>
</comment>
<comment type="caution">
    <text evidence="7">The sequence shown here is derived from an EMBL/GenBank/DDBJ whole genome shotgun (WGS) entry which is preliminary data.</text>
</comment>
<gene>
    <name evidence="7" type="ORF">Z043_117096</name>
</gene>
<dbReference type="Pfam" id="PF00396">
    <property type="entry name" value="Granulin"/>
    <property type="match status" value="4"/>
</dbReference>
<dbReference type="EMBL" id="JARO02006955">
    <property type="protein sequence ID" value="KPP64550.1"/>
    <property type="molecule type" value="Genomic_DNA"/>
</dbReference>